<keyword evidence="5" id="KW-0460">Magnesium</keyword>
<dbReference type="InterPro" id="IPR053378">
    <property type="entry name" value="Prenyl_diphosphate_synthase"/>
</dbReference>
<dbReference type="PROSITE" id="PS00444">
    <property type="entry name" value="POLYPRENYL_SYNTHASE_2"/>
    <property type="match status" value="1"/>
</dbReference>
<dbReference type="NCBIfam" id="NF045485">
    <property type="entry name" value="FPPsyn"/>
    <property type="match status" value="1"/>
</dbReference>
<evidence type="ECO:0000256" key="2">
    <source>
        <dbReference type="ARBA" id="ARBA00006706"/>
    </source>
</evidence>
<comment type="similarity">
    <text evidence="2 7">Belongs to the FPP/GGPP synthase family.</text>
</comment>
<evidence type="ECO:0000256" key="3">
    <source>
        <dbReference type="ARBA" id="ARBA00022679"/>
    </source>
</evidence>
<dbReference type="InterPro" id="IPR008949">
    <property type="entry name" value="Isoprenoid_synthase_dom_sf"/>
</dbReference>
<dbReference type="Proteomes" id="UP001156664">
    <property type="component" value="Unassembled WGS sequence"/>
</dbReference>
<dbReference type="SUPFAM" id="SSF48576">
    <property type="entry name" value="Terpenoid synthases"/>
    <property type="match status" value="1"/>
</dbReference>
<dbReference type="EMBL" id="BSOJ01000010">
    <property type="protein sequence ID" value="GLR25986.1"/>
    <property type="molecule type" value="Genomic_DNA"/>
</dbReference>
<evidence type="ECO:0000256" key="6">
    <source>
        <dbReference type="ARBA" id="ARBA00023229"/>
    </source>
</evidence>
<keyword evidence="9" id="KW-1185">Reference proteome</keyword>
<name>A0ABQ5YRC6_9BURK</name>
<evidence type="ECO:0000256" key="4">
    <source>
        <dbReference type="ARBA" id="ARBA00022723"/>
    </source>
</evidence>
<evidence type="ECO:0000313" key="9">
    <source>
        <dbReference type="Proteomes" id="UP001156664"/>
    </source>
</evidence>
<keyword evidence="6" id="KW-0414">Isoprene biosynthesis</keyword>
<dbReference type="SFLD" id="SFLDG01017">
    <property type="entry name" value="Polyprenyl_Transferase_Like"/>
    <property type="match status" value="1"/>
</dbReference>
<dbReference type="InterPro" id="IPR033749">
    <property type="entry name" value="Polyprenyl_synt_CS"/>
</dbReference>
<reference evidence="9" key="1">
    <citation type="journal article" date="2019" name="Int. J. Syst. Evol. Microbiol.">
        <title>The Global Catalogue of Microorganisms (GCM) 10K type strain sequencing project: providing services to taxonomists for standard genome sequencing and annotation.</title>
        <authorList>
            <consortium name="The Broad Institute Genomics Platform"/>
            <consortium name="The Broad Institute Genome Sequencing Center for Infectious Disease"/>
            <person name="Wu L."/>
            <person name="Ma J."/>
        </authorList>
    </citation>
    <scope>NUCLEOTIDE SEQUENCE [LARGE SCALE GENOMIC DNA]</scope>
    <source>
        <strain evidence="9">NBRC 105857</strain>
    </source>
</reference>
<comment type="caution">
    <text evidence="8">The sequence shown here is derived from an EMBL/GenBank/DDBJ whole genome shotgun (WGS) entry which is preliminary data.</text>
</comment>
<protein>
    <submittedName>
        <fullName evidence="8">(2E,6E)-farnesyl diphosphate synthase</fullName>
    </submittedName>
</protein>
<dbReference type="InterPro" id="IPR000092">
    <property type="entry name" value="Polyprenyl_synt"/>
</dbReference>
<keyword evidence="4" id="KW-0479">Metal-binding</keyword>
<dbReference type="SFLD" id="SFLDS00005">
    <property type="entry name" value="Isoprenoid_Synthase_Type_I"/>
    <property type="match status" value="1"/>
</dbReference>
<evidence type="ECO:0000256" key="5">
    <source>
        <dbReference type="ARBA" id="ARBA00022842"/>
    </source>
</evidence>
<gene>
    <name evidence="8" type="primary">ispA</name>
    <name evidence="8" type="ORF">GCM10007875_10740</name>
</gene>
<organism evidence="8 9">
    <name type="scientific">Limnobacter litoralis</name>
    <dbReference type="NCBI Taxonomy" id="481366"/>
    <lineage>
        <taxon>Bacteria</taxon>
        <taxon>Pseudomonadati</taxon>
        <taxon>Pseudomonadota</taxon>
        <taxon>Betaproteobacteria</taxon>
        <taxon>Burkholderiales</taxon>
        <taxon>Burkholderiaceae</taxon>
        <taxon>Limnobacter</taxon>
    </lineage>
</organism>
<sequence length="299" mass="32002">MQPAFLTRPWLDAVREEFERYLADKISGMTGVSAELHQAMQYALLGGGKRLRACLMFAVGDAVGTAPAALMDAASAMEAMHAYSLVHDDLPCMDNDVLRRGKPTCHVKFGEATALLAGDALQTTAFQWVLESSLLADSIRLQQAAILAAAAGAQGMANGQAIDLTHVGRPMTLDQLKHMHARKTGDLILAAVRMASASRSGLSSQMQSGLEDYAKTLGLAYQVIDDILDVESTSEQLGKTSGKDALSNKPTMVSLMGLSEAKQLLANLRSTALKACERCGVDERHPMAILVDLITDRKS</sequence>
<dbReference type="Gene3D" id="1.10.600.10">
    <property type="entry name" value="Farnesyl Diphosphate Synthase"/>
    <property type="match status" value="1"/>
</dbReference>
<proteinExistence type="inferred from homology"/>
<accession>A0ABQ5YRC6</accession>
<dbReference type="PANTHER" id="PTHR43281:SF1">
    <property type="entry name" value="FARNESYL DIPHOSPHATE SYNTHASE"/>
    <property type="match status" value="1"/>
</dbReference>
<comment type="cofactor">
    <cofactor evidence="1">
        <name>Mg(2+)</name>
        <dbReference type="ChEBI" id="CHEBI:18420"/>
    </cofactor>
</comment>
<dbReference type="PROSITE" id="PS00723">
    <property type="entry name" value="POLYPRENYL_SYNTHASE_1"/>
    <property type="match status" value="1"/>
</dbReference>
<evidence type="ECO:0000256" key="7">
    <source>
        <dbReference type="RuleBase" id="RU004466"/>
    </source>
</evidence>
<evidence type="ECO:0000313" key="8">
    <source>
        <dbReference type="EMBL" id="GLR25986.1"/>
    </source>
</evidence>
<dbReference type="PANTHER" id="PTHR43281">
    <property type="entry name" value="FARNESYL DIPHOSPHATE SYNTHASE"/>
    <property type="match status" value="1"/>
</dbReference>
<dbReference type="Pfam" id="PF00348">
    <property type="entry name" value="polyprenyl_synt"/>
    <property type="match status" value="1"/>
</dbReference>
<dbReference type="CDD" id="cd00685">
    <property type="entry name" value="Trans_IPPS_HT"/>
    <property type="match status" value="1"/>
</dbReference>
<dbReference type="RefSeq" id="WP_284280450.1">
    <property type="nucleotide sequence ID" value="NZ_BSOJ01000010.1"/>
</dbReference>
<evidence type="ECO:0000256" key="1">
    <source>
        <dbReference type="ARBA" id="ARBA00001946"/>
    </source>
</evidence>
<keyword evidence="3 7" id="KW-0808">Transferase</keyword>